<evidence type="ECO:0000256" key="1">
    <source>
        <dbReference type="ARBA" id="ARBA00023002"/>
    </source>
</evidence>
<evidence type="ECO:0000259" key="2">
    <source>
        <dbReference type="Pfam" id="PF01266"/>
    </source>
</evidence>
<evidence type="ECO:0000313" key="3">
    <source>
        <dbReference type="EMBL" id="RAK25811.1"/>
    </source>
</evidence>
<organism evidence="3 4">
    <name type="scientific">Actinoplanes lutulentus</name>
    <dbReference type="NCBI Taxonomy" id="1287878"/>
    <lineage>
        <taxon>Bacteria</taxon>
        <taxon>Bacillati</taxon>
        <taxon>Actinomycetota</taxon>
        <taxon>Actinomycetes</taxon>
        <taxon>Micromonosporales</taxon>
        <taxon>Micromonosporaceae</taxon>
        <taxon>Actinoplanes</taxon>
    </lineage>
</organism>
<dbReference type="PANTHER" id="PTHR13847:SF287">
    <property type="entry name" value="FAD-DEPENDENT OXIDOREDUCTASE DOMAIN-CONTAINING PROTEIN 1"/>
    <property type="match status" value="1"/>
</dbReference>
<dbReference type="RefSeq" id="WP_111654940.1">
    <property type="nucleotide sequence ID" value="NZ_JACHWI010000001.1"/>
</dbReference>
<keyword evidence="4" id="KW-1185">Reference proteome</keyword>
<dbReference type="GO" id="GO:0016491">
    <property type="term" value="F:oxidoreductase activity"/>
    <property type="evidence" value="ECO:0007669"/>
    <property type="project" value="UniProtKB-KW"/>
</dbReference>
<sequence>MPTPPPPSASVVIIGGGVMGLSTAYHLARAGVRDVVLLDKDSFGSGSTCKAAGGVRAQFSDPVNIALGARSLETFADFPARFGQEIDFHQVGYLFLLDDPADVSAFERNVRTQNELGIPSRMISVAEAKRLSPLINTDGLIAAVYSPTDGHCTPESVVLGYATAARRFGATLIPHCPVTGIDIHSQHITGVRTNAGTIQTSTVICAAGAWSAEVGAWAGVDLPVTPLRRQILITEPMPGLDPLTPFTIDFGSTFYFHGEGRGLLFGMSDPDETPGFKLDRDDAWMPRLGETVERRAPRLAEVGIASGWAGLYENTPDHNALIGRDGDFLYATGFSGHGFLMGPAVGEVMRDLYLRRRPFVDVSDLSAARFAGAGTRPELNIV</sequence>
<keyword evidence="1" id="KW-0560">Oxidoreductase</keyword>
<evidence type="ECO:0000313" key="4">
    <source>
        <dbReference type="Proteomes" id="UP000249341"/>
    </source>
</evidence>
<dbReference type="EMBL" id="QLMJ01000030">
    <property type="protein sequence ID" value="RAK25811.1"/>
    <property type="molecule type" value="Genomic_DNA"/>
</dbReference>
<proteinExistence type="predicted"/>
<dbReference type="Pfam" id="PF01266">
    <property type="entry name" value="DAO"/>
    <property type="match status" value="1"/>
</dbReference>
<dbReference type="Proteomes" id="UP000249341">
    <property type="component" value="Unassembled WGS sequence"/>
</dbReference>
<dbReference type="Gene3D" id="3.30.9.10">
    <property type="entry name" value="D-Amino Acid Oxidase, subunit A, domain 2"/>
    <property type="match status" value="1"/>
</dbReference>
<gene>
    <name evidence="3" type="ORF">B0I29_13020</name>
</gene>
<protein>
    <submittedName>
        <fullName evidence="3">Sarcosine oxidase subunit beta</fullName>
    </submittedName>
</protein>
<dbReference type="SUPFAM" id="SSF51905">
    <property type="entry name" value="FAD/NAD(P)-binding domain"/>
    <property type="match status" value="1"/>
</dbReference>
<dbReference type="Gene3D" id="3.50.50.60">
    <property type="entry name" value="FAD/NAD(P)-binding domain"/>
    <property type="match status" value="1"/>
</dbReference>
<reference evidence="3 4" key="1">
    <citation type="submission" date="2018-06" db="EMBL/GenBank/DDBJ databases">
        <title>Genomic Encyclopedia of Type Strains, Phase III (KMG-III): the genomes of soil and plant-associated and newly described type strains.</title>
        <authorList>
            <person name="Whitman W."/>
        </authorList>
    </citation>
    <scope>NUCLEOTIDE SEQUENCE [LARGE SCALE GENOMIC DNA]</scope>
    <source>
        <strain evidence="3 4">CGMCC 4.7090</strain>
    </source>
</reference>
<dbReference type="AlphaFoldDB" id="A0A327Z141"/>
<accession>A0A327Z141</accession>
<feature type="domain" description="FAD dependent oxidoreductase" evidence="2">
    <location>
        <begin position="11"/>
        <end position="352"/>
    </location>
</feature>
<name>A0A327Z141_9ACTN</name>
<dbReference type="GO" id="GO:0005737">
    <property type="term" value="C:cytoplasm"/>
    <property type="evidence" value="ECO:0007669"/>
    <property type="project" value="TreeGrafter"/>
</dbReference>
<dbReference type="InterPro" id="IPR006076">
    <property type="entry name" value="FAD-dep_OxRdtase"/>
</dbReference>
<dbReference type="InterPro" id="IPR036188">
    <property type="entry name" value="FAD/NAD-bd_sf"/>
</dbReference>
<dbReference type="SUPFAM" id="SSF54373">
    <property type="entry name" value="FAD-linked reductases, C-terminal domain"/>
    <property type="match status" value="1"/>
</dbReference>
<dbReference type="OrthoDB" id="9806452at2"/>
<dbReference type="PANTHER" id="PTHR13847">
    <property type="entry name" value="SARCOSINE DEHYDROGENASE-RELATED"/>
    <property type="match status" value="1"/>
</dbReference>
<comment type="caution">
    <text evidence="3">The sequence shown here is derived from an EMBL/GenBank/DDBJ whole genome shotgun (WGS) entry which is preliminary data.</text>
</comment>